<dbReference type="PATRIC" id="fig|74704.6.peg.1569"/>
<accession>A0A0M2NWV3</accession>
<evidence type="ECO:0000256" key="1">
    <source>
        <dbReference type="SAM" id="Phobius"/>
    </source>
</evidence>
<comment type="caution">
    <text evidence="2">The sequence shown here is derived from an EMBL/GenBank/DDBJ whole genome shotgun (WGS) entry which is preliminary data.</text>
</comment>
<keyword evidence="1" id="KW-1133">Transmembrane helix</keyword>
<feature type="transmembrane region" description="Helical" evidence="1">
    <location>
        <begin position="113"/>
        <end position="138"/>
    </location>
</feature>
<dbReference type="EMBL" id="LAKJ01000023">
    <property type="protein sequence ID" value="KKI62984.1"/>
    <property type="molecule type" value="Genomic_DNA"/>
</dbReference>
<keyword evidence="1" id="KW-0812">Transmembrane</keyword>
<gene>
    <name evidence="2" type="ORF">UF66_1532</name>
</gene>
<reference evidence="2 3" key="1">
    <citation type="submission" date="2015-03" db="EMBL/GenBank/DDBJ databases">
        <title>Genome Assembly of Staphylococcus cohnii subsp. cohnii strain G22B2.</title>
        <authorList>
            <person name="Nair G."/>
            <person name="Kaur G."/>
            <person name="Khatri I."/>
            <person name="Singh N.K."/>
            <person name="Sathyabama S."/>
            <person name="Maurya S.K."/>
            <person name="Subramanian S."/>
            <person name="Agrewala J.N."/>
            <person name="Mayilraj S."/>
        </authorList>
    </citation>
    <scope>NUCLEOTIDE SEQUENCE [LARGE SCALE GENOMIC DNA]</scope>
    <source>
        <strain evidence="2 3">G22B2</strain>
    </source>
</reference>
<protein>
    <submittedName>
        <fullName evidence="2">Uncharacterized protein</fullName>
    </submittedName>
</protein>
<keyword evidence="1" id="KW-0472">Membrane</keyword>
<feature type="transmembrane region" description="Helical" evidence="1">
    <location>
        <begin position="72"/>
        <end position="93"/>
    </location>
</feature>
<organism evidence="2 3">
    <name type="scientific">Staphylococcus cohnii subsp. cohnii</name>
    <dbReference type="NCBI Taxonomy" id="74704"/>
    <lineage>
        <taxon>Bacteria</taxon>
        <taxon>Bacillati</taxon>
        <taxon>Bacillota</taxon>
        <taxon>Bacilli</taxon>
        <taxon>Bacillales</taxon>
        <taxon>Staphylococcaceae</taxon>
        <taxon>Staphylococcus</taxon>
        <taxon>Staphylococcus cohnii species complex</taxon>
    </lineage>
</organism>
<dbReference type="AlphaFoldDB" id="A0A0M2NWV3"/>
<proteinExistence type="predicted"/>
<feature type="transmembrane region" description="Helical" evidence="1">
    <location>
        <begin position="12"/>
        <end position="30"/>
    </location>
</feature>
<name>A0A0M2NWV3_STACC</name>
<evidence type="ECO:0000313" key="3">
    <source>
        <dbReference type="Proteomes" id="UP000034455"/>
    </source>
</evidence>
<evidence type="ECO:0000313" key="2">
    <source>
        <dbReference type="EMBL" id="KKI62984.1"/>
    </source>
</evidence>
<dbReference type="Proteomes" id="UP000034455">
    <property type="component" value="Unassembled WGS sequence"/>
</dbReference>
<feature type="transmembrane region" description="Helical" evidence="1">
    <location>
        <begin position="36"/>
        <end position="52"/>
    </location>
</feature>
<sequence length="195" mass="22828">MKKKLTPSKVITPLIAILYLACIVITCFFIDNSDVSTLVFPIVFYTLINIIIRNGNESSYQLRSNDMNDVSLMSFAITYIGVKLYIIPIKLFIESFFSLNSGQSDWFLYLQISIGVVFIFLIIDMLIYLILMYVLWWVSIKFNKSSHWKNDLETTDVKIEQLNESKKFQLKKQTTIYKHSNKGVLIQLKTKYKYK</sequence>
<dbReference type="RefSeq" id="WP_046467836.1">
    <property type="nucleotide sequence ID" value="NZ_LAKJ01000023.1"/>
</dbReference>